<sequence length="88" mass="9244">MVTPTPTLASGGTAPAPPRKPFNTDPDHGPMAKNLPSADADASTRNVNETRAVLIEILIVSAHANDRKTQSSKVISEESSNGSYSNNQ</sequence>
<feature type="compositionally biased region" description="Low complexity" evidence="1">
    <location>
        <begin position="77"/>
        <end position="88"/>
    </location>
</feature>
<feature type="region of interest" description="Disordered" evidence="1">
    <location>
        <begin position="61"/>
        <end position="88"/>
    </location>
</feature>
<organism evidence="2 3">
    <name type="scientific">Romanomermis culicivorax</name>
    <name type="common">Nematode worm</name>
    <dbReference type="NCBI Taxonomy" id="13658"/>
    <lineage>
        <taxon>Eukaryota</taxon>
        <taxon>Metazoa</taxon>
        <taxon>Ecdysozoa</taxon>
        <taxon>Nematoda</taxon>
        <taxon>Enoplea</taxon>
        <taxon>Dorylaimia</taxon>
        <taxon>Mermithida</taxon>
        <taxon>Mermithoidea</taxon>
        <taxon>Mermithidae</taxon>
        <taxon>Romanomermis</taxon>
    </lineage>
</organism>
<evidence type="ECO:0000256" key="1">
    <source>
        <dbReference type="SAM" id="MobiDB-lite"/>
    </source>
</evidence>
<evidence type="ECO:0000313" key="2">
    <source>
        <dbReference type="Proteomes" id="UP000887565"/>
    </source>
</evidence>
<feature type="compositionally biased region" description="Polar residues" evidence="1">
    <location>
        <begin position="1"/>
        <end position="10"/>
    </location>
</feature>
<keyword evidence="2" id="KW-1185">Reference proteome</keyword>
<dbReference type="WBParaSite" id="nRc.2.0.1.t32228-RA">
    <property type="protein sequence ID" value="nRc.2.0.1.t32228-RA"/>
    <property type="gene ID" value="nRc.2.0.1.g32228"/>
</dbReference>
<dbReference type="AlphaFoldDB" id="A0A915K321"/>
<name>A0A915K321_ROMCU</name>
<protein>
    <submittedName>
        <fullName evidence="3">Uncharacterized protein</fullName>
    </submittedName>
</protein>
<feature type="region of interest" description="Disordered" evidence="1">
    <location>
        <begin position="1"/>
        <end position="45"/>
    </location>
</feature>
<proteinExistence type="predicted"/>
<reference evidence="3" key="1">
    <citation type="submission" date="2022-11" db="UniProtKB">
        <authorList>
            <consortium name="WormBaseParasite"/>
        </authorList>
    </citation>
    <scope>IDENTIFICATION</scope>
</reference>
<evidence type="ECO:0000313" key="3">
    <source>
        <dbReference type="WBParaSite" id="nRc.2.0.1.t32228-RA"/>
    </source>
</evidence>
<accession>A0A915K321</accession>
<dbReference type="Proteomes" id="UP000887565">
    <property type="component" value="Unplaced"/>
</dbReference>